<protein>
    <submittedName>
        <fullName evidence="2">Uncharacterized protein</fullName>
    </submittedName>
</protein>
<feature type="compositionally biased region" description="Gly residues" evidence="1">
    <location>
        <begin position="1"/>
        <end position="20"/>
    </location>
</feature>
<evidence type="ECO:0000256" key="1">
    <source>
        <dbReference type="SAM" id="MobiDB-lite"/>
    </source>
</evidence>
<keyword evidence="3" id="KW-1185">Reference proteome</keyword>
<organism evidence="2 3">
    <name type="scientific">Prorocentrum cordatum</name>
    <dbReference type="NCBI Taxonomy" id="2364126"/>
    <lineage>
        <taxon>Eukaryota</taxon>
        <taxon>Sar</taxon>
        <taxon>Alveolata</taxon>
        <taxon>Dinophyceae</taxon>
        <taxon>Prorocentrales</taxon>
        <taxon>Prorocentraceae</taxon>
        <taxon>Prorocentrum</taxon>
    </lineage>
</organism>
<evidence type="ECO:0000313" key="2">
    <source>
        <dbReference type="EMBL" id="CAK0819263.1"/>
    </source>
</evidence>
<evidence type="ECO:0000313" key="3">
    <source>
        <dbReference type="Proteomes" id="UP001189429"/>
    </source>
</evidence>
<name>A0ABN9RMD3_9DINO</name>
<dbReference type="EMBL" id="CAUYUJ010006991">
    <property type="protein sequence ID" value="CAK0819263.1"/>
    <property type="molecule type" value="Genomic_DNA"/>
</dbReference>
<reference evidence="2" key="1">
    <citation type="submission" date="2023-10" db="EMBL/GenBank/DDBJ databases">
        <authorList>
            <person name="Chen Y."/>
            <person name="Shah S."/>
            <person name="Dougan E. K."/>
            <person name="Thang M."/>
            <person name="Chan C."/>
        </authorList>
    </citation>
    <scope>NUCLEOTIDE SEQUENCE [LARGE SCALE GENOMIC DNA]</scope>
</reference>
<feature type="region of interest" description="Disordered" evidence="1">
    <location>
        <begin position="68"/>
        <end position="125"/>
    </location>
</feature>
<accession>A0ABN9RMD3</accession>
<proteinExistence type="predicted"/>
<gene>
    <name evidence="2" type="ORF">PCOR1329_LOCUS21290</name>
</gene>
<feature type="compositionally biased region" description="Basic and acidic residues" evidence="1">
    <location>
        <begin position="22"/>
        <end position="31"/>
    </location>
</feature>
<comment type="caution">
    <text evidence="2">The sequence shown here is derived from an EMBL/GenBank/DDBJ whole genome shotgun (WGS) entry which is preliminary data.</text>
</comment>
<sequence length="125" mass="13335">MNGGGFAGGVRGIGGGGRGGGCRRDRREASGRWRAAGGWWGNSVKVRGPHGMCTVCGAHSARRRAVFGAQRPEPQARGGASAKEAPKRKRRDRILAGRHPGTNQSLEEVQMQVPVRRGRQAEALR</sequence>
<feature type="region of interest" description="Disordered" evidence="1">
    <location>
        <begin position="1"/>
        <end position="31"/>
    </location>
</feature>
<dbReference type="Proteomes" id="UP001189429">
    <property type="component" value="Unassembled WGS sequence"/>
</dbReference>